<dbReference type="Pfam" id="PF01435">
    <property type="entry name" value="Peptidase_M48"/>
    <property type="match status" value="1"/>
</dbReference>
<evidence type="ECO:0000256" key="4">
    <source>
        <dbReference type="ARBA" id="ARBA00022833"/>
    </source>
</evidence>
<feature type="transmembrane region" description="Helical" evidence="7">
    <location>
        <begin position="66"/>
        <end position="87"/>
    </location>
</feature>
<comment type="cofactor">
    <cofactor evidence="6">
        <name>Zn(2+)</name>
        <dbReference type="ChEBI" id="CHEBI:29105"/>
    </cofactor>
    <text evidence="6">Binds 1 zinc ion per subunit.</text>
</comment>
<keyword evidence="7" id="KW-0812">Transmembrane</keyword>
<keyword evidence="10" id="KW-1185">Reference proteome</keyword>
<gene>
    <name evidence="9" type="ORF">GCM10025881_18790</name>
</gene>
<comment type="caution">
    <text evidence="9">The sequence shown here is derived from an EMBL/GenBank/DDBJ whole genome shotgun (WGS) entry which is preliminary data.</text>
</comment>
<keyword evidence="2" id="KW-0479">Metal-binding</keyword>
<dbReference type="Gene3D" id="3.30.2010.10">
    <property type="entry name" value="Metalloproteases ('zincins'), catalytic domain"/>
    <property type="match status" value="1"/>
</dbReference>
<evidence type="ECO:0000256" key="2">
    <source>
        <dbReference type="ARBA" id="ARBA00022723"/>
    </source>
</evidence>
<evidence type="ECO:0000256" key="7">
    <source>
        <dbReference type="SAM" id="Phobius"/>
    </source>
</evidence>
<dbReference type="PANTHER" id="PTHR34978:SF3">
    <property type="entry name" value="SLR0241 PROTEIN"/>
    <property type="match status" value="1"/>
</dbReference>
<evidence type="ECO:0000313" key="10">
    <source>
        <dbReference type="Proteomes" id="UP001157034"/>
    </source>
</evidence>
<sequence length="241" mass="25969">MSLIAAIVLAAVAVVLAVPAPLLFSRAGWPLRHPVLSLVVWQLIAVVGGLATVSVPLLLGEAIGRVGLLVGIPVAVAVAAYLGIHLLRTIVRREARRRRHLALLDLLSTPAPAPLEARLIEQDEPLAYCVPRPRGAVIVISTGLLERLDEREVAAVVAHERAHARQRHDVLLLAFEAWRAALPGFPVARIASDQVARLVELAADDRARRKVGSPDLARAIARIAPAHAHREHERIMRLAAA</sequence>
<evidence type="ECO:0000256" key="6">
    <source>
        <dbReference type="RuleBase" id="RU003983"/>
    </source>
</evidence>
<keyword evidence="3 6" id="KW-0378">Hydrolase</keyword>
<dbReference type="RefSeq" id="WP_284253906.1">
    <property type="nucleotide sequence ID" value="NZ_BAAAQO010000002.1"/>
</dbReference>
<dbReference type="EMBL" id="BSVB01000001">
    <property type="protein sequence ID" value="GMA95055.1"/>
    <property type="molecule type" value="Genomic_DNA"/>
</dbReference>
<evidence type="ECO:0000256" key="1">
    <source>
        <dbReference type="ARBA" id="ARBA00022670"/>
    </source>
</evidence>
<accession>A0ABQ6K346</accession>
<keyword evidence="4 6" id="KW-0862">Zinc</keyword>
<dbReference type="InterPro" id="IPR052173">
    <property type="entry name" value="Beta-lactam_resp_regulator"/>
</dbReference>
<evidence type="ECO:0000256" key="3">
    <source>
        <dbReference type="ARBA" id="ARBA00022801"/>
    </source>
</evidence>
<organism evidence="9 10">
    <name type="scientific">Pseudolysinimonas kribbensis</name>
    <dbReference type="NCBI Taxonomy" id="433641"/>
    <lineage>
        <taxon>Bacteria</taxon>
        <taxon>Bacillati</taxon>
        <taxon>Actinomycetota</taxon>
        <taxon>Actinomycetes</taxon>
        <taxon>Micrococcales</taxon>
        <taxon>Microbacteriaceae</taxon>
        <taxon>Pseudolysinimonas</taxon>
    </lineage>
</organism>
<keyword evidence="7" id="KW-0472">Membrane</keyword>
<evidence type="ECO:0000256" key="5">
    <source>
        <dbReference type="ARBA" id="ARBA00023049"/>
    </source>
</evidence>
<dbReference type="Proteomes" id="UP001157034">
    <property type="component" value="Unassembled WGS sequence"/>
</dbReference>
<evidence type="ECO:0000313" key="9">
    <source>
        <dbReference type="EMBL" id="GMA95055.1"/>
    </source>
</evidence>
<reference evidence="10" key="1">
    <citation type="journal article" date="2019" name="Int. J. Syst. Evol. Microbiol.">
        <title>The Global Catalogue of Microorganisms (GCM) 10K type strain sequencing project: providing services to taxonomists for standard genome sequencing and annotation.</title>
        <authorList>
            <consortium name="The Broad Institute Genomics Platform"/>
            <consortium name="The Broad Institute Genome Sequencing Center for Infectious Disease"/>
            <person name="Wu L."/>
            <person name="Ma J."/>
        </authorList>
    </citation>
    <scope>NUCLEOTIDE SEQUENCE [LARGE SCALE GENOMIC DNA]</scope>
    <source>
        <strain evidence="10">NBRC 108894</strain>
    </source>
</reference>
<comment type="similarity">
    <text evidence="6">Belongs to the peptidase M48 family.</text>
</comment>
<evidence type="ECO:0000259" key="8">
    <source>
        <dbReference type="Pfam" id="PF01435"/>
    </source>
</evidence>
<feature type="domain" description="Peptidase M48" evidence="8">
    <location>
        <begin position="101"/>
        <end position="175"/>
    </location>
</feature>
<dbReference type="InterPro" id="IPR001915">
    <property type="entry name" value="Peptidase_M48"/>
</dbReference>
<dbReference type="PANTHER" id="PTHR34978">
    <property type="entry name" value="POSSIBLE SENSOR-TRANSDUCER PROTEIN BLAR"/>
    <property type="match status" value="1"/>
</dbReference>
<protein>
    <recommendedName>
        <fullName evidence="8">Peptidase M48 domain-containing protein</fullName>
    </recommendedName>
</protein>
<dbReference type="CDD" id="cd07326">
    <property type="entry name" value="M56_BlaR1_MecR1_like"/>
    <property type="match status" value="1"/>
</dbReference>
<keyword evidence="5 6" id="KW-0482">Metalloprotease</keyword>
<keyword evidence="1 6" id="KW-0645">Protease</keyword>
<proteinExistence type="inferred from homology"/>
<keyword evidence="7" id="KW-1133">Transmembrane helix</keyword>
<name>A0ABQ6K346_9MICO</name>
<feature type="transmembrane region" description="Helical" evidence="7">
    <location>
        <begin position="41"/>
        <end position="59"/>
    </location>
</feature>